<organism evidence="1 2">
    <name type="scientific">Caligus rogercresseyi</name>
    <name type="common">Sea louse</name>
    <dbReference type="NCBI Taxonomy" id="217165"/>
    <lineage>
        <taxon>Eukaryota</taxon>
        <taxon>Metazoa</taxon>
        <taxon>Ecdysozoa</taxon>
        <taxon>Arthropoda</taxon>
        <taxon>Crustacea</taxon>
        <taxon>Multicrustacea</taxon>
        <taxon>Hexanauplia</taxon>
        <taxon>Copepoda</taxon>
        <taxon>Siphonostomatoida</taxon>
        <taxon>Caligidae</taxon>
        <taxon>Caligus</taxon>
    </lineage>
</organism>
<proteinExistence type="predicted"/>
<sequence length="128" mass="14253">KPFEKDCRILVNGTAITGDTILEHNDRLVFGSTHIWVYQNPTEKGISSKKYPPLTYEFAQEEIASKAGINMDNAGSTDVAMLQDDLIEVMPAVEEANSISEELDKRVKFEIILISPNMIGKKHSSKAE</sequence>
<accession>A0A7T8KB74</accession>
<feature type="non-terminal residue" evidence="1">
    <location>
        <position position="128"/>
    </location>
</feature>
<dbReference type="InterPro" id="IPR008984">
    <property type="entry name" value="SMAD_FHA_dom_sf"/>
</dbReference>
<dbReference type="SUPFAM" id="SSF49879">
    <property type="entry name" value="SMAD/FHA domain"/>
    <property type="match status" value="1"/>
</dbReference>
<dbReference type="AlphaFoldDB" id="A0A7T8KB74"/>
<keyword evidence="2" id="KW-1185">Reference proteome</keyword>
<evidence type="ECO:0000313" key="1">
    <source>
        <dbReference type="EMBL" id="QQP52766.1"/>
    </source>
</evidence>
<dbReference type="EMBL" id="CP045892">
    <property type="protein sequence ID" value="QQP52766.1"/>
    <property type="molecule type" value="Genomic_DNA"/>
</dbReference>
<dbReference type="OrthoDB" id="6341525at2759"/>
<gene>
    <name evidence="1" type="ORF">FKW44_005013</name>
</gene>
<evidence type="ECO:0000313" key="2">
    <source>
        <dbReference type="Proteomes" id="UP000595437"/>
    </source>
</evidence>
<protein>
    <submittedName>
        <fullName evidence="1">Uncharacterized protein</fullName>
    </submittedName>
</protein>
<name>A0A7T8KB74_CALRO</name>
<feature type="non-terminal residue" evidence="1">
    <location>
        <position position="1"/>
    </location>
</feature>
<dbReference type="Proteomes" id="UP000595437">
    <property type="component" value="Chromosome 3"/>
</dbReference>
<dbReference type="Gene3D" id="2.60.200.20">
    <property type="match status" value="1"/>
</dbReference>
<reference evidence="2" key="1">
    <citation type="submission" date="2021-01" db="EMBL/GenBank/DDBJ databases">
        <title>Caligus Genome Assembly.</title>
        <authorList>
            <person name="Gallardo-Escarate C."/>
        </authorList>
    </citation>
    <scope>NUCLEOTIDE SEQUENCE [LARGE SCALE GENOMIC DNA]</scope>
</reference>